<evidence type="ECO:0000313" key="15">
    <source>
        <dbReference type="EMBL" id="SHG93266.1"/>
    </source>
</evidence>
<dbReference type="EMBL" id="FQXE01000001">
    <property type="protein sequence ID" value="SHG93266.1"/>
    <property type="molecule type" value="Genomic_DNA"/>
</dbReference>
<dbReference type="NCBIfam" id="TIGR02517">
    <property type="entry name" value="type_II_gspD"/>
    <property type="match status" value="1"/>
</dbReference>
<keyword evidence="6" id="KW-0732">Signal</keyword>
<evidence type="ECO:0000256" key="2">
    <source>
        <dbReference type="ARBA" id="ARBA00006980"/>
    </source>
</evidence>
<dbReference type="GO" id="GO:0009279">
    <property type="term" value="C:cell outer membrane"/>
    <property type="evidence" value="ECO:0007669"/>
    <property type="project" value="UniProtKB-SubCell"/>
</dbReference>
<feature type="domain" description="NolW-like" evidence="13">
    <location>
        <begin position="267"/>
        <end position="336"/>
    </location>
</feature>
<dbReference type="AlphaFoldDB" id="A0A1M5NUK2"/>
<evidence type="ECO:0000259" key="13">
    <source>
        <dbReference type="Pfam" id="PF03958"/>
    </source>
</evidence>
<feature type="domain" description="NolW-like" evidence="13">
    <location>
        <begin position="342"/>
        <end position="479"/>
    </location>
</feature>
<evidence type="ECO:0000256" key="3">
    <source>
        <dbReference type="ARBA" id="ARBA00022448"/>
    </source>
</evidence>
<gene>
    <name evidence="15" type="ORF">SAMN04488135_101622</name>
</gene>
<keyword evidence="16" id="KW-1185">Reference proteome</keyword>
<evidence type="ECO:0000256" key="10">
    <source>
        <dbReference type="RuleBase" id="RU004004"/>
    </source>
</evidence>
<keyword evidence="8" id="KW-0472">Membrane</keyword>
<feature type="domain" description="GspD-like N0" evidence="14">
    <location>
        <begin position="106"/>
        <end position="175"/>
    </location>
</feature>
<dbReference type="InterPro" id="IPR001775">
    <property type="entry name" value="GspD/PilQ"/>
</dbReference>
<feature type="region of interest" description="Disordered" evidence="11">
    <location>
        <begin position="365"/>
        <end position="387"/>
    </location>
</feature>
<dbReference type="Pfam" id="PF21305">
    <property type="entry name" value="type_II_gspD_N0"/>
    <property type="match status" value="1"/>
</dbReference>
<evidence type="ECO:0000256" key="11">
    <source>
        <dbReference type="SAM" id="MobiDB-lite"/>
    </source>
</evidence>
<feature type="region of interest" description="Disordered" evidence="11">
    <location>
        <begin position="771"/>
        <end position="822"/>
    </location>
</feature>
<reference evidence="15 16" key="1">
    <citation type="submission" date="2016-11" db="EMBL/GenBank/DDBJ databases">
        <authorList>
            <person name="Jaros S."/>
            <person name="Januszkiewicz K."/>
            <person name="Wedrychowicz H."/>
        </authorList>
    </citation>
    <scope>NUCLEOTIDE SEQUENCE [LARGE SCALE GENOMIC DNA]</scope>
    <source>
        <strain evidence="15 16">CGMCC 1.10190</strain>
    </source>
</reference>
<evidence type="ECO:0000256" key="7">
    <source>
        <dbReference type="ARBA" id="ARBA00022927"/>
    </source>
</evidence>
<dbReference type="GO" id="GO:0015628">
    <property type="term" value="P:protein secretion by the type II secretion system"/>
    <property type="evidence" value="ECO:0007669"/>
    <property type="project" value="InterPro"/>
</dbReference>
<dbReference type="STRING" id="658167.SAMN04488135_101622"/>
<name>A0A1M5NUK2_9BURK</name>
<evidence type="ECO:0000313" key="16">
    <source>
        <dbReference type="Proteomes" id="UP000184226"/>
    </source>
</evidence>
<dbReference type="Pfam" id="PF00263">
    <property type="entry name" value="Secretin"/>
    <property type="match status" value="1"/>
</dbReference>
<organism evidence="15 16">
    <name type="scientific">Pollutimonas bauzanensis</name>
    <dbReference type="NCBI Taxonomy" id="658167"/>
    <lineage>
        <taxon>Bacteria</taxon>
        <taxon>Pseudomonadati</taxon>
        <taxon>Pseudomonadota</taxon>
        <taxon>Betaproteobacteria</taxon>
        <taxon>Burkholderiales</taxon>
        <taxon>Alcaligenaceae</taxon>
        <taxon>Pollutimonas</taxon>
    </lineage>
</organism>
<dbReference type="PANTHER" id="PTHR30332:SF24">
    <property type="entry name" value="SECRETIN GSPD-RELATED"/>
    <property type="match status" value="1"/>
</dbReference>
<dbReference type="Pfam" id="PF03958">
    <property type="entry name" value="Secretin_N"/>
    <property type="match status" value="3"/>
</dbReference>
<comment type="similarity">
    <text evidence="2">Belongs to the bacterial secretin family. GSP D subfamily.</text>
</comment>
<keyword evidence="7" id="KW-0653">Protein transport</keyword>
<sequence>MKNLKKAPQPGSALCRAGTVSALAVALAGCGTALKPPADAGLEPSSLVVHTASGQGWRQEGRPGATPVAAPIPPRARSRAGAAPAASPAPQAGAPGQEAPGGDIMLNFVDAELQGVVRALARFTGRNFVVDPRIKGQLTLVSEAPVDRPTAYAMLLGALRMQGFAVVDVGGVSRVVPEADAKLQGSPVASGAQAGARGGSELMTRVFPLRYENAVNLVPVLRPMIAPNNPINAYAGNNTLVITDYADNLERIAQVIAGIDTPSSINTDVIPIQYGVALDVAALASQLLDAKASGDASQQISIVADPRSNNVLVRAGSPARLELARDLIQRIDSPETRAGNLHVVYLRNAQAARLAEVLRGALTGQGASGSASGGASTGTSGGLSGGMASSASATGLSGLGTTTASSGSASRRTSALGSAGASSALGGADSANTQSLAFSAGGATVQADPSTNTLIISAPDPLYRSLREVIDQLDQRRAQVLVESLIVEVNADNAAEFGIQWMLGGSDISSGKTSFIGGANLGGSGISSGGATTIDALGQGLNLGIVKGTVNILGNEVINLGMLARAMQTQGGANVLSTPNLMTLDNEEASIVVGRTVPFVTGQYTTAADGASNPFQTIEREDVGLTLRIRPQISEGGTVKLALYQEVSSIDTSASTSTSGLVTRKRALETNVLVDDGQIIVLGGLLEDTVSDSTTAVPLLSDIPIIGNLFRYDSRTRSKTNLMVFLRPHIVRNAQDGASVTLDRYNYMRAAQARLPLRSTWLAPDATQAALPDIERNPDTGLLDLRDPAAQNPAPAPGAAGPAEPTAAPRPARKWAPAPVEP</sequence>
<dbReference type="InterPro" id="IPR013356">
    <property type="entry name" value="T2SS_GspD"/>
</dbReference>
<keyword evidence="5" id="KW-0812">Transmembrane</keyword>
<keyword evidence="3 10" id="KW-0813">Transport</keyword>
<proteinExistence type="inferred from homology"/>
<evidence type="ECO:0000256" key="8">
    <source>
        <dbReference type="ARBA" id="ARBA00023136"/>
    </source>
</evidence>
<dbReference type="RefSeq" id="WP_073101581.1">
    <property type="nucleotide sequence ID" value="NZ_FQXE01000001.1"/>
</dbReference>
<dbReference type="InterPro" id="IPR038591">
    <property type="entry name" value="NolW-like_sf"/>
</dbReference>
<dbReference type="InterPro" id="IPR005644">
    <property type="entry name" value="NolW-like"/>
</dbReference>
<keyword evidence="9" id="KW-0998">Cell outer membrane</keyword>
<evidence type="ECO:0000259" key="14">
    <source>
        <dbReference type="Pfam" id="PF21305"/>
    </source>
</evidence>
<dbReference type="Proteomes" id="UP000184226">
    <property type="component" value="Unassembled WGS sequence"/>
</dbReference>
<comment type="subcellular location">
    <subcellularLocation>
        <location evidence="1 10">Cell outer membrane</location>
    </subcellularLocation>
</comment>
<evidence type="ECO:0000259" key="12">
    <source>
        <dbReference type="Pfam" id="PF00263"/>
    </source>
</evidence>
<feature type="compositionally biased region" description="Low complexity" evidence="11">
    <location>
        <begin position="788"/>
        <end position="822"/>
    </location>
</feature>
<evidence type="ECO:0000256" key="5">
    <source>
        <dbReference type="ARBA" id="ARBA00022692"/>
    </source>
</evidence>
<feature type="domain" description="NolW-like" evidence="13">
    <location>
        <begin position="204"/>
        <end position="263"/>
    </location>
</feature>
<dbReference type="PROSITE" id="PS51257">
    <property type="entry name" value="PROKAR_LIPOPROTEIN"/>
    <property type="match status" value="1"/>
</dbReference>
<evidence type="ECO:0000256" key="6">
    <source>
        <dbReference type="ARBA" id="ARBA00022729"/>
    </source>
</evidence>
<feature type="compositionally biased region" description="Low complexity" evidence="11">
    <location>
        <begin position="79"/>
        <end position="99"/>
    </location>
</feature>
<dbReference type="InterPro" id="IPR049371">
    <property type="entry name" value="GspD-like_N0"/>
</dbReference>
<dbReference type="PRINTS" id="PR00811">
    <property type="entry name" value="BCTERIALGSPD"/>
</dbReference>
<feature type="compositionally biased region" description="Gly residues" evidence="11">
    <location>
        <begin position="371"/>
        <end position="385"/>
    </location>
</feature>
<evidence type="ECO:0000256" key="4">
    <source>
        <dbReference type="ARBA" id="ARBA00022452"/>
    </source>
</evidence>
<dbReference type="OrthoDB" id="9775455at2"/>
<evidence type="ECO:0000256" key="9">
    <source>
        <dbReference type="ARBA" id="ARBA00023237"/>
    </source>
</evidence>
<dbReference type="Gene3D" id="3.30.1370.120">
    <property type="match status" value="3"/>
</dbReference>
<dbReference type="InterPro" id="IPR050810">
    <property type="entry name" value="Bact_Secretion_Sys_Channel"/>
</dbReference>
<keyword evidence="4" id="KW-1134">Transmembrane beta strand</keyword>
<evidence type="ECO:0000256" key="1">
    <source>
        <dbReference type="ARBA" id="ARBA00004442"/>
    </source>
</evidence>
<protein>
    <submittedName>
        <fullName evidence="15">Type II secretion system protein D (GspD)</fullName>
    </submittedName>
</protein>
<feature type="region of interest" description="Disordered" evidence="11">
    <location>
        <begin position="51"/>
        <end position="99"/>
    </location>
</feature>
<dbReference type="InterPro" id="IPR004846">
    <property type="entry name" value="T2SS/T3SS_dom"/>
</dbReference>
<feature type="domain" description="Type II/III secretion system secretin-like" evidence="12">
    <location>
        <begin position="566"/>
        <end position="732"/>
    </location>
</feature>
<accession>A0A1M5NUK2</accession>
<dbReference type="GO" id="GO:0015627">
    <property type="term" value="C:type II protein secretion system complex"/>
    <property type="evidence" value="ECO:0007669"/>
    <property type="project" value="InterPro"/>
</dbReference>
<dbReference type="PANTHER" id="PTHR30332">
    <property type="entry name" value="PROBABLE GENERAL SECRETION PATHWAY PROTEIN D"/>
    <property type="match status" value="1"/>
</dbReference>